<comment type="caution">
    <text evidence="2">The sequence shown here is derived from an EMBL/GenBank/DDBJ whole genome shotgun (WGS) entry which is preliminary data.</text>
</comment>
<dbReference type="InterPro" id="IPR036390">
    <property type="entry name" value="WH_DNA-bd_sf"/>
</dbReference>
<dbReference type="SUPFAM" id="SSF46785">
    <property type="entry name" value="Winged helix' DNA-binding domain"/>
    <property type="match status" value="1"/>
</dbReference>
<organism evidence="2 3">
    <name type="scientific">Candidatus Terrybacteria bacterium RIFCSPLOWO2_01_FULL_40_23</name>
    <dbReference type="NCBI Taxonomy" id="1802366"/>
    <lineage>
        <taxon>Bacteria</taxon>
        <taxon>Candidatus Terryibacteriota</taxon>
    </lineage>
</organism>
<evidence type="ECO:0000313" key="2">
    <source>
        <dbReference type="EMBL" id="OHA51175.1"/>
    </source>
</evidence>
<dbReference type="SMART" id="SM00418">
    <property type="entry name" value="HTH_ARSR"/>
    <property type="match status" value="1"/>
</dbReference>
<protein>
    <recommendedName>
        <fullName evidence="1">HTH arsR-type domain-containing protein</fullName>
    </recommendedName>
</protein>
<gene>
    <name evidence="2" type="ORF">A3A97_02790</name>
</gene>
<dbReference type="AlphaFoldDB" id="A0A1G2PS83"/>
<dbReference type="InterPro" id="IPR011991">
    <property type="entry name" value="ArsR-like_HTH"/>
</dbReference>
<proteinExistence type="predicted"/>
<dbReference type="InterPro" id="IPR036388">
    <property type="entry name" value="WH-like_DNA-bd_sf"/>
</dbReference>
<feature type="domain" description="HTH arsR-type" evidence="1">
    <location>
        <begin position="2"/>
        <end position="94"/>
    </location>
</feature>
<dbReference type="EMBL" id="MHSW01000025">
    <property type="protein sequence ID" value="OHA51175.1"/>
    <property type="molecule type" value="Genomic_DNA"/>
</dbReference>
<evidence type="ECO:0000313" key="3">
    <source>
        <dbReference type="Proteomes" id="UP000176951"/>
    </source>
</evidence>
<evidence type="ECO:0000259" key="1">
    <source>
        <dbReference type="PROSITE" id="PS50987"/>
    </source>
</evidence>
<name>A0A1G2PS83_9BACT</name>
<dbReference type="GO" id="GO:0003700">
    <property type="term" value="F:DNA-binding transcription factor activity"/>
    <property type="evidence" value="ECO:0007669"/>
    <property type="project" value="InterPro"/>
</dbReference>
<dbReference type="Gene3D" id="1.10.10.10">
    <property type="entry name" value="Winged helix-like DNA-binding domain superfamily/Winged helix DNA-binding domain"/>
    <property type="match status" value="1"/>
</dbReference>
<dbReference type="CDD" id="cd00090">
    <property type="entry name" value="HTH_ARSR"/>
    <property type="match status" value="1"/>
</dbReference>
<sequence length="94" mass="10737">MEKIKSGKQLERHFKGIANHWRINILLLVGASEGITLEEMADQLGGNFKTISEHTRRLVQAGLLNKAYQGRTVQHSLSPYGKKIYTFIRTFQHS</sequence>
<dbReference type="PRINTS" id="PR00778">
    <property type="entry name" value="HTHARSR"/>
</dbReference>
<accession>A0A1G2PS83</accession>
<dbReference type="PROSITE" id="PS50987">
    <property type="entry name" value="HTH_ARSR_2"/>
    <property type="match status" value="1"/>
</dbReference>
<dbReference type="InterPro" id="IPR001845">
    <property type="entry name" value="HTH_ArsR_DNA-bd_dom"/>
</dbReference>
<reference evidence="2 3" key="1">
    <citation type="journal article" date="2016" name="Nat. Commun.">
        <title>Thousands of microbial genomes shed light on interconnected biogeochemical processes in an aquifer system.</title>
        <authorList>
            <person name="Anantharaman K."/>
            <person name="Brown C.T."/>
            <person name="Hug L.A."/>
            <person name="Sharon I."/>
            <person name="Castelle C.J."/>
            <person name="Probst A.J."/>
            <person name="Thomas B.C."/>
            <person name="Singh A."/>
            <person name="Wilkins M.J."/>
            <person name="Karaoz U."/>
            <person name="Brodie E.L."/>
            <person name="Williams K.H."/>
            <person name="Hubbard S.S."/>
            <person name="Banfield J.F."/>
        </authorList>
    </citation>
    <scope>NUCLEOTIDE SEQUENCE [LARGE SCALE GENOMIC DNA]</scope>
</reference>
<dbReference type="Proteomes" id="UP000176951">
    <property type="component" value="Unassembled WGS sequence"/>
</dbReference>